<protein>
    <submittedName>
        <fullName evidence="3">Tetratricopeptide repeat protein</fullName>
    </submittedName>
</protein>
<dbReference type="PANTHER" id="PTHR47691:SF3">
    <property type="entry name" value="HTH-TYPE TRANSCRIPTIONAL REGULATOR RV0890C-RELATED"/>
    <property type="match status" value="1"/>
</dbReference>
<dbReference type="InterPro" id="IPR029058">
    <property type="entry name" value="AB_hydrolase_fold"/>
</dbReference>
<sequence>MAMPQRTHVVLVHGLGSSAQMWQPFRDLLTADPELAGLVGVHAFAYRSPRVRLRPDRRIGDLDDIADRLGTWLRTNCADGAPVVLVSHSQGGLVIQRFLARTLQRAHGRHLVHIKHVVMFACPHNGSGFLLWLRTALLLWRHPQERELRPLRSRALLEAQQAVLERVVGARRASDTECPVPLSAFGGESDNVVPSYTAVNPYRGGVIEGDHFSIVRPADRRSESYRELRRVLLDVTADASASSGSEPDGASRSAPSALSGALPQGGAYAPPFQHVVPAPRQPPDQAREEDAPFSVDLPHADGVLHGERRRNIVSTIASAESGVHVLAGPGGSGKSRLALEIAARADAGNRRVWWIRVNQLSACMRQVARDLGIPDSQADEAWKGNGSQTDLVWRALNRAAEPWLIVFDNADDPARLGPRGGQVEDATGWLRPPRGTAGTVVVTSRIRDEDVWGSWSHVHRVPLLDASDGAALLLDRAGTDAGTEQEARLLSVDLGGLPLALRTAATYVRSVRASGVTLGAADIKDFASYRTAWARRFAAPAGTRTGDGGESLGLEKIVDKVYGISLGLLERRELPQAAPLLKAFACLNIAPIPYGRLLDGAAVTGSPLWADFPLHRRREVIMGLHDLELVEVDQRRNMLSLHPVVHGILRDDPDVRRRPGDYYALNVRMLLDAVRSHNPDYPDAWPVWATVTTHAMEVARAVLRPDGPVTDRHVLGRAVELARLTCRYLLIAGHLGPARNLLFPIIGDCGAYGFGHDSPEILGLRHEKGRIHLEGGELQAAEAELRLVVEHRTGLFADRHPDTLASRHKLARAILEQSEKRAPEAEDILRSVVADEKWVRGEEHADTMVVRHTLARAILSQGRAADAEGHLRRILAVRLRLRRWPAATPETLHVRETLARSLLEQEKVSEAVALIEEARQDAAQPDDSHPVMRLRYCGAYAHLLQGQVELATGALGALLDDQSRVLGASHPEARLTQDLLERVRNSL</sequence>
<comment type="caution">
    <text evidence="3">The sequence shown here is derived from an EMBL/GenBank/DDBJ whole genome shotgun (WGS) entry which is preliminary data.</text>
</comment>
<name>A0ABT6A7W6_9ACTN</name>
<evidence type="ECO:0000256" key="1">
    <source>
        <dbReference type="SAM" id="MobiDB-lite"/>
    </source>
</evidence>
<feature type="domain" description="AB hydrolase-1" evidence="2">
    <location>
        <begin position="9"/>
        <end position="178"/>
    </location>
</feature>
<dbReference type="Pfam" id="PF12697">
    <property type="entry name" value="Abhydrolase_6"/>
    <property type="match status" value="1"/>
</dbReference>
<dbReference type="InterPro" id="IPR011990">
    <property type="entry name" value="TPR-like_helical_dom_sf"/>
</dbReference>
<evidence type="ECO:0000313" key="3">
    <source>
        <dbReference type="EMBL" id="MDF3300736.1"/>
    </source>
</evidence>
<dbReference type="RefSeq" id="WP_276110287.1">
    <property type="nucleotide sequence ID" value="NZ_JARJBB010000009.1"/>
</dbReference>
<dbReference type="SUPFAM" id="SSF53474">
    <property type="entry name" value="alpha/beta-Hydrolases"/>
    <property type="match status" value="1"/>
</dbReference>
<feature type="region of interest" description="Disordered" evidence="1">
    <location>
        <begin position="237"/>
        <end position="291"/>
    </location>
</feature>
<proteinExistence type="predicted"/>
<accession>A0ABT6A7W6</accession>
<dbReference type="Gene3D" id="3.40.50.1820">
    <property type="entry name" value="alpha/beta hydrolase"/>
    <property type="match status" value="1"/>
</dbReference>
<dbReference type="InterPro" id="IPR000073">
    <property type="entry name" value="AB_hydrolase_1"/>
</dbReference>
<reference evidence="3 4" key="1">
    <citation type="submission" date="2023-03" db="EMBL/GenBank/DDBJ databases">
        <title>Draft genome sequence of Streptomyces sp. K1PA1 isolated from peat swamp forest in Thailand.</title>
        <authorList>
            <person name="Klaysubun C."/>
            <person name="Duangmal K."/>
        </authorList>
    </citation>
    <scope>NUCLEOTIDE SEQUENCE [LARGE SCALE GENOMIC DNA]</scope>
    <source>
        <strain evidence="3 4">K1PA1</strain>
    </source>
</reference>
<dbReference type="SUPFAM" id="SSF52540">
    <property type="entry name" value="P-loop containing nucleoside triphosphate hydrolases"/>
    <property type="match status" value="1"/>
</dbReference>
<evidence type="ECO:0000259" key="2">
    <source>
        <dbReference type="Pfam" id="PF12697"/>
    </source>
</evidence>
<dbReference type="SUPFAM" id="SSF48452">
    <property type="entry name" value="TPR-like"/>
    <property type="match status" value="2"/>
</dbReference>
<dbReference type="Gene3D" id="3.40.50.300">
    <property type="entry name" value="P-loop containing nucleotide triphosphate hydrolases"/>
    <property type="match status" value="1"/>
</dbReference>
<keyword evidence="4" id="KW-1185">Reference proteome</keyword>
<dbReference type="Gene3D" id="1.25.40.10">
    <property type="entry name" value="Tetratricopeptide repeat domain"/>
    <property type="match status" value="1"/>
</dbReference>
<dbReference type="InterPro" id="IPR027417">
    <property type="entry name" value="P-loop_NTPase"/>
</dbReference>
<gene>
    <name evidence="3" type="ORF">P3H78_19320</name>
</gene>
<evidence type="ECO:0000313" key="4">
    <source>
        <dbReference type="Proteomes" id="UP001221150"/>
    </source>
</evidence>
<dbReference type="PANTHER" id="PTHR47691">
    <property type="entry name" value="REGULATOR-RELATED"/>
    <property type="match status" value="1"/>
</dbReference>
<organism evidence="3 4">
    <name type="scientific">Streptomyces tropicalis</name>
    <dbReference type="NCBI Taxonomy" id="3034234"/>
    <lineage>
        <taxon>Bacteria</taxon>
        <taxon>Bacillati</taxon>
        <taxon>Actinomycetota</taxon>
        <taxon>Actinomycetes</taxon>
        <taxon>Kitasatosporales</taxon>
        <taxon>Streptomycetaceae</taxon>
        <taxon>Streptomyces</taxon>
    </lineage>
</organism>
<dbReference type="Proteomes" id="UP001221150">
    <property type="component" value="Unassembled WGS sequence"/>
</dbReference>
<dbReference type="EMBL" id="JARJBB010000009">
    <property type="protein sequence ID" value="MDF3300736.1"/>
    <property type="molecule type" value="Genomic_DNA"/>
</dbReference>